<evidence type="ECO:0000313" key="2">
    <source>
        <dbReference type="EMBL" id="JAG39344.1"/>
    </source>
</evidence>
<proteinExistence type="predicted"/>
<name>A0A0A9Z4C5_LYGHE</name>
<protein>
    <submittedName>
        <fullName evidence="2">Transcription factor E3</fullName>
    </submittedName>
</protein>
<sequence length="222" mass="24467">MQPITRTSVDSRNNARTWDDSTSETTGNAKPNALLVSLLREKMQQLRQRVTQQRAAENPTFRENTLQTITTTGLSPVLPAEDVVVQDGRTAGSADVPTTNPCESVPKEPIMKSFFNLLKDDSNPFHLKATTTEDDGISESHGDGGGVASAVTSPQQPYSDPLLLQHLYDRINERSQNRIMVAVHQLQTLRSLAKHSKIPIKKLLKDCTTILNVNSNSVHVNT</sequence>
<reference evidence="2" key="1">
    <citation type="journal article" date="2014" name="PLoS ONE">
        <title>Transcriptome-Based Identification of ABC Transporters in the Western Tarnished Plant Bug Lygus hesperus.</title>
        <authorList>
            <person name="Hull J.J."/>
            <person name="Chaney K."/>
            <person name="Geib S.M."/>
            <person name="Fabrick J.A."/>
            <person name="Brent C.S."/>
            <person name="Walsh D."/>
            <person name="Lavine L.C."/>
        </authorList>
    </citation>
    <scope>NUCLEOTIDE SEQUENCE</scope>
</reference>
<organism evidence="2">
    <name type="scientific">Lygus hesperus</name>
    <name type="common">Western plant bug</name>
    <dbReference type="NCBI Taxonomy" id="30085"/>
    <lineage>
        <taxon>Eukaryota</taxon>
        <taxon>Metazoa</taxon>
        <taxon>Ecdysozoa</taxon>
        <taxon>Arthropoda</taxon>
        <taxon>Hexapoda</taxon>
        <taxon>Insecta</taxon>
        <taxon>Pterygota</taxon>
        <taxon>Neoptera</taxon>
        <taxon>Paraneoptera</taxon>
        <taxon>Hemiptera</taxon>
        <taxon>Heteroptera</taxon>
        <taxon>Panheteroptera</taxon>
        <taxon>Cimicomorpha</taxon>
        <taxon>Miridae</taxon>
        <taxon>Mirini</taxon>
        <taxon>Lygus</taxon>
    </lineage>
</organism>
<dbReference type="EMBL" id="GBHO01004260">
    <property type="protein sequence ID" value="JAG39344.1"/>
    <property type="molecule type" value="Transcribed_RNA"/>
</dbReference>
<gene>
    <name evidence="2" type="primary">TFE3</name>
    <name evidence="2" type="ORF">CM83_102337</name>
</gene>
<accession>A0A0A9Z4C5</accession>
<feature type="compositionally biased region" description="Polar residues" evidence="1">
    <location>
        <begin position="1"/>
        <end position="16"/>
    </location>
</feature>
<evidence type="ECO:0000256" key="1">
    <source>
        <dbReference type="SAM" id="MobiDB-lite"/>
    </source>
</evidence>
<reference evidence="2" key="2">
    <citation type="submission" date="2014-07" db="EMBL/GenBank/DDBJ databases">
        <authorList>
            <person name="Hull J."/>
        </authorList>
    </citation>
    <scope>NUCLEOTIDE SEQUENCE</scope>
</reference>
<feature type="region of interest" description="Disordered" evidence="1">
    <location>
        <begin position="133"/>
        <end position="155"/>
    </location>
</feature>
<feature type="region of interest" description="Disordered" evidence="1">
    <location>
        <begin position="1"/>
        <end position="30"/>
    </location>
</feature>
<dbReference type="AlphaFoldDB" id="A0A0A9Z4C5"/>